<reference evidence="4 5" key="1">
    <citation type="submission" date="2024-04" db="EMBL/GenBank/DDBJ databases">
        <title>Tritrichomonas musculus Genome.</title>
        <authorList>
            <person name="Alves-Ferreira E."/>
            <person name="Grigg M."/>
            <person name="Lorenzi H."/>
            <person name="Galac M."/>
        </authorList>
    </citation>
    <scope>NUCLEOTIDE SEQUENCE [LARGE SCALE GENOMIC DNA]</scope>
    <source>
        <strain evidence="4 5">EAF2021</strain>
    </source>
</reference>
<dbReference type="EMBL" id="JAPFFF010000012">
    <property type="protein sequence ID" value="KAK8876682.1"/>
    <property type="molecule type" value="Genomic_DNA"/>
</dbReference>
<dbReference type="EMBL" id="JAPFFF010000062">
    <property type="protein sequence ID" value="KAK8837138.1"/>
    <property type="molecule type" value="Genomic_DNA"/>
</dbReference>
<evidence type="ECO:0000313" key="2">
    <source>
        <dbReference type="EMBL" id="KAK8837138.1"/>
    </source>
</evidence>
<evidence type="ECO:0000313" key="4">
    <source>
        <dbReference type="EMBL" id="KAK8876682.1"/>
    </source>
</evidence>
<dbReference type="Proteomes" id="UP001470230">
    <property type="component" value="Unassembled WGS sequence"/>
</dbReference>
<accession>A0ABR2JH24</accession>
<dbReference type="EMBL" id="JAPFFF010000062">
    <property type="protein sequence ID" value="KAK8837136.1"/>
    <property type="molecule type" value="Genomic_DNA"/>
</dbReference>
<gene>
    <name evidence="3" type="ORF">M9Y10_006901</name>
    <name evidence="4" type="ORF">M9Y10_006903</name>
    <name evidence="1" type="ORF">M9Y10_037191</name>
    <name evidence="2" type="ORF">M9Y10_037193</name>
</gene>
<name>A0ABR2JH24_9EUKA</name>
<evidence type="ECO:0000313" key="1">
    <source>
        <dbReference type="EMBL" id="KAK8837136.1"/>
    </source>
</evidence>
<organism evidence="4 5">
    <name type="scientific">Tritrichomonas musculus</name>
    <dbReference type="NCBI Taxonomy" id="1915356"/>
    <lineage>
        <taxon>Eukaryota</taxon>
        <taxon>Metamonada</taxon>
        <taxon>Parabasalia</taxon>
        <taxon>Tritrichomonadida</taxon>
        <taxon>Tritrichomonadidae</taxon>
        <taxon>Tritrichomonas</taxon>
    </lineage>
</organism>
<sequence>MSSQMNPFEISEAELLLNFIRELVDRNEIKALRKLLKNNPYYTQFKTKDLNKQFKINGYKFTKRNNNIILIVDKKDTVNDKCNEVLNKVMTALAGPSFACE</sequence>
<comment type="caution">
    <text evidence="4">The sequence shown here is derived from an EMBL/GenBank/DDBJ whole genome shotgun (WGS) entry which is preliminary data.</text>
</comment>
<keyword evidence="5" id="KW-1185">Reference proteome</keyword>
<dbReference type="EMBL" id="JAPFFF010000012">
    <property type="protein sequence ID" value="KAK8876680.1"/>
    <property type="molecule type" value="Genomic_DNA"/>
</dbReference>
<evidence type="ECO:0000313" key="3">
    <source>
        <dbReference type="EMBL" id="KAK8876680.1"/>
    </source>
</evidence>
<evidence type="ECO:0000313" key="5">
    <source>
        <dbReference type="Proteomes" id="UP001470230"/>
    </source>
</evidence>
<proteinExistence type="predicted"/>
<protein>
    <submittedName>
        <fullName evidence="4">Uncharacterized protein</fullName>
    </submittedName>
</protein>